<evidence type="ECO:0000256" key="5">
    <source>
        <dbReference type="ARBA" id="ARBA00023004"/>
    </source>
</evidence>
<evidence type="ECO:0000256" key="1">
    <source>
        <dbReference type="ARBA" id="ARBA00001954"/>
    </source>
</evidence>
<dbReference type="GeneID" id="98151131"/>
<sequence length="587" mass="65036">MPGIQTIDTSRHYNNWPNDRGFEGNHEQKAPVELAVTGHIPSYAAGVLYRTGPGRYKVDTEHGNTFQVSHWFDGFSQTHRFQLVAEAQPGGGSVMRVFYNSRFSTDDLIEEARKTGSLERFTFGVQRDPCKVMYQKVQSTFEKEEKEGDTKREEKEQEGDEDKATFHNIGVTLSVNMPGLTPPSTSTSTLTNGEKKGSRYKEITTLYAKTDNSRYKKIDPETLEPLGIANQTALHQDLNGPLSASHAKSDPDTGDMYNYNLSFAPKPTYRVFRVSAETGETTILASFPGRPTYMHSFFLSADYVIICTWNAHLSPEGFAKGSYMGALKDFDPSLPAKWYVVDRKQGRGLVATYESDAFFCFHTINAWEEQSTSDPTKTDVIAECVSFENTDPMKKLYYELLLSSSTDAEARPSANARNNGGKIQSKISRFRLPAIPSTNSDSDFGSALRAPLISTTLQTLSPELPTLNPSYVTRPHRYTYAVIDRGLSTFFDGIMKFDSISQETLIWSAHAQSPGEPIFVPDPQGEREDDGVLLSVVLDGLIGNSYLLVLDAKTLSQVGRASVEGVVAFGFHGVHVPREVGVSTGDF</sequence>
<evidence type="ECO:0000256" key="6">
    <source>
        <dbReference type="SAM" id="MobiDB-lite"/>
    </source>
</evidence>
<name>A0ABR4LB43_9EURO</name>
<dbReference type="Pfam" id="PF03055">
    <property type="entry name" value="RPE65"/>
    <property type="match status" value="1"/>
</dbReference>
<comment type="cofactor">
    <cofactor evidence="1">
        <name>Fe(2+)</name>
        <dbReference type="ChEBI" id="CHEBI:29033"/>
    </cofactor>
</comment>
<protein>
    <submittedName>
        <fullName evidence="7">Carotenoid oxygenase</fullName>
    </submittedName>
</protein>
<dbReference type="PANTHER" id="PTHR10543:SF24">
    <property type="entry name" value="CAROTENOID ISOMEROOXYGENASE"/>
    <property type="match status" value="1"/>
</dbReference>
<comment type="similarity">
    <text evidence="2">Belongs to the carotenoid oxygenase family.</text>
</comment>
<dbReference type="PANTHER" id="PTHR10543">
    <property type="entry name" value="BETA-CAROTENE DIOXYGENASE"/>
    <property type="match status" value="1"/>
</dbReference>
<feature type="compositionally biased region" description="Low complexity" evidence="6">
    <location>
        <begin position="182"/>
        <end position="191"/>
    </location>
</feature>
<feature type="region of interest" description="Disordered" evidence="6">
    <location>
        <begin position="1"/>
        <end position="25"/>
    </location>
</feature>
<evidence type="ECO:0000256" key="2">
    <source>
        <dbReference type="ARBA" id="ARBA00006787"/>
    </source>
</evidence>
<evidence type="ECO:0000256" key="3">
    <source>
        <dbReference type="ARBA" id="ARBA00022723"/>
    </source>
</evidence>
<dbReference type="RefSeq" id="XP_070905843.1">
    <property type="nucleotide sequence ID" value="XM_071035967.1"/>
</dbReference>
<dbReference type="Proteomes" id="UP001610444">
    <property type="component" value="Unassembled WGS sequence"/>
</dbReference>
<gene>
    <name evidence="7" type="ORF">BJX68DRAFT_11414</name>
</gene>
<keyword evidence="4" id="KW-0560">Oxidoreductase</keyword>
<comment type="caution">
    <text evidence="7">The sequence shown here is derived from an EMBL/GenBank/DDBJ whole genome shotgun (WGS) entry which is preliminary data.</text>
</comment>
<dbReference type="InterPro" id="IPR004294">
    <property type="entry name" value="Carotenoid_Oase"/>
</dbReference>
<organism evidence="7 8">
    <name type="scientific">Aspergillus pseudodeflectus</name>
    <dbReference type="NCBI Taxonomy" id="176178"/>
    <lineage>
        <taxon>Eukaryota</taxon>
        <taxon>Fungi</taxon>
        <taxon>Dikarya</taxon>
        <taxon>Ascomycota</taxon>
        <taxon>Pezizomycotina</taxon>
        <taxon>Eurotiomycetes</taxon>
        <taxon>Eurotiomycetidae</taxon>
        <taxon>Eurotiales</taxon>
        <taxon>Aspergillaceae</taxon>
        <taxon>Aspergillus</taxon>
        <taxon>Aspergillus subgen. Nidulantes</taxon>
    </lineage>
</organism>
<evidence type="ECO:0000313" key="8">
    <source>
        <dbReference type="Proteomes" id="UP001610444"/>
    </source>
</evidence>
<feature type="compositionally biased region" description="Basic and acidic residues" evidence="6">
    <location>
        <begin position="141"/>
        <end position="155"/>
    </location>
</feature>
<reference evidence="7 8" key="1">
    <citation type="submission" date="2024-07" db="EMBL/GenBank/DDBJ databases">
        <title>Section-level genome sequencing and comparative genomics of Aspergillus sections Usti and Cavernicolus.</title>
        <authorList>
            <consortium name="Lawrence Berkeley National Laboratory"/>
            <person name="Nybo J.L."/>
            <person name="Vesth T.C."/>
            <person name="Theobald S."/>
            <person name="Frisvad J.C."/>
            <person name="Larsen T.O."/>
            <person name="Kjaerboelling I."/>
            <person name="Rothschild-Mancinelli K."/>
            <person name="Lyhne E.K."/>
            <person name="Kogle M.E."/>
            <person name="Barry K."/>
            <person name="Clum A."/>
            <person name="Na H."/>
            <person name="Ledsgaard L."/>
            <person name="Lin J."/>
            <person name="Lipzen A."/>
            <person name="Kuo A."/>
            <person name="Riley R."/>
            <person name="Mondo S."/>
            <person name="LaButti K."/>
            <person name="Haridas S."/>
            <person name="Pangalinan J."/>
            <person name="Salamov A.A."/>
            <person name="Simmons B.A."/>
            <person name="Magnuson J.K."/>
            <person name="Chen J."/>
            <person name="Drula E."/>
            <person name="Henrissat B."/>
            <person name="Wiebenga A."/>
            <person name="Lubbers R.J."/>
            <person name="Gomes A.C."/>
            <person name="Macurrencykelacurrency M.R."/>
            <person name="Stajich J."/>
            <person name="Grigoriev I.V."/>
            <person name="Mortensen U.H."/>
            <person name="De vries R.P."/>
            <person name="Baker S.E."/>
            <person name="Andersen M.R."/>
        </authorList>
    </citation>
    <scope>NUCLEOTIDE SEQUENCE [LARGE SCALE GENOMIC DNA]</scope>
    <source>
        <strain evidence="7 8">CBS 756.74</strain>
    </source>
</reference>
<evidence type="ECO:0000256" key="4">
    <source>
        <dbReference type="ARBA" id="ARBA00023002"/>
    </source>
</evidence>
<feature type="compositionally biased region" description="Polar residues" evidence="6">
    <location>
        <begin position="1"/>
        <end position="17"/>
    </location>
</feature>
<proteinExistence type="inferred from homology"/>
<feature type="region of interest" description="Disordered" evidence="6">
    <location>
        <begin position="139"/>
        <end position="195"/>
    </location>
</feature>
<keyword evidence="5" id="KW-0408">Iron</keyword>
<evidence type="ECO:0000313" key="7">
    <source>
        <dbReference type="EMBL" id="KAL2861753.1"/>
    </source>
</evidence>
<accession>A0ABR4LB43</accession>
<dbReference type="EMBL" id="JBFXLR010000001">
    <property type="protein sequence ID" value="KAL2861753.1"/>
    <property type="molecule type" value="Genomic_DNA"/>
</dbReference>
<keyword evidence="3" id="KW-0479">Metal-binding</keyword>
<keyword evidence="8" id="KW-1185">Reference proteome</keyword>